<gene>
    <name evidence="1" type="ORF">OC25_08210</name>
</gene>
<dbReference type="Proteomes" id="UP000031246">
    <property type="component" value="Unassembled WGS sequence"/>
</dbReference>
<comment type="caution">
    <text evidence="1">The sequence shown here is derived from an EMBL/GenBank/DDBJ whole genome shotgun (WGS) entry which is preliminary data.</text>
</comment>
<sequence length="153" mass="17337">MISLISCQPTNSPATHYSYDNGPEIDTSYIAIIPYRENSAFKKPAQLTSTDLKEIDKILLKFADDYNKHTLSLLAPGDDKRNYLIDLKDYKRQYTPTINSKGEKEVEIYCMCNTSNVNFKKEPVIVRDGGKCYFMVKINLATKDFESSVNGSA</sequence>
<keyword evidence="2" id="KW-1185">Reference proteome</keyword>
<evidence type="ECO:0000313" key="1">
    <source>
        <dbReference type="EMBL" id="KIA94908.1"/>
    </source>
</evidence>
<evidence type="ECO:0000313" key="2">
    <source>
        <dbReference type="Proteomes" id="UP000031246"/>
    </source>
</evidence>
<dbReference type="AlphaFoldDB" id="A0A0C1FT03"/>
<accession>A0A0C1FT03</accession>
<organism evidence="1 2">
    <name type="scientific">Pedobacter kyungheensis</name>
    <dbReference type="NCBI Taxonomy" id="1069985"/>
    <lineage>
        <taxon>Bacteria</taxon>
        <taxon>Pseudomonadati</taxon>
        <taxon>Bacteroidota</taxon>
        <taxon>Sphingobacteriia</taxon>
        <taxon>Sphingobacteriales</taxon>
        <taxon>Sphingobacteriaceae</taxon>
        <taxon>Pedobacter</taxon>
    </lineage>
</organism>
<protein>
    <submittedName>
        <fullName evidence="1">Uncharacterized protein</fullName>
    </submittedName>
</protein>
<proteinExistence type="predicted"/>
<dbReference type="EMBL" id="JSYN01000007">
    <property type="protein sequence ID" value="KIA94908.1"/>
    <property type="molecule type" value="Genomic_DNA"/>
</dbReference>
<reference evidence="1 2" key="1">
    <citation type="submission" date="2014-10" db="EMBL/GenBank/DDBJ databases">
        <title>Pedobacter Kyungheensis.</title>
        <authorList>
            <person name="Anderson B.M."/>
            <person name="Newman J.D."/>
        </authorList>
    </citation>
    <scope>NUCLEOTIDE SEQUENCE [LARGE SCALE GENOMIC DNA]</scope>
    <source>
        <strain evidence="1 2">KACC 16221</strain>
    </source>
</reference>
<name>A0A0C1FT03_9SPHI</name>